<dbReference type="PANTHER" id="PTHR15231">
    <property type="entry name" value="PHOSPHATIDYLINOSITOL N-ACETYLGLUCOSAMINYLTRANSFERASE SUBUNIT H"/>
    <property type="match status" value="1"/>
</dbReference>
<keyword evidence="6" id="KW-1185">Reference proteome</keyword>
<reference evidence="5 6" key="1">
    <citation type="submission" date="2018-11" db="EMBL/GenBank/DDBJ databases">
        <title>Genome sequence of Saitozyma podzolica DSM 27192.</title>
        <authorList>
            <person name="Aliyu H."/>
            <person name="Gorte O."/>
            <person name="Ochsenreither K."/>
        </authorList>
    </citation>
    <scope>NUCLEOTIDE SEQUENCE [LARGE SCALE GENOMIC DNA]</scope>
    <source>
        <strain evidence="5 6">DSM 27192</strain>
    </source>
</reference>
<evidence type="ECO:0000256" key="3">
    <source>
        <dbReference type="SAM" id="SignalP"/>
    </source>
</evidence>
<evidence type="ECO:0000259" key="4">
    <source>
        <dbReference type="Pfam" id="PF10181"/>
    </source>
</evidence>
<dbReference type="EMBL" id="RSCD01000001">
    <property type="protein sequence ID" value="RSH95118.1"/>
    <property type="molecule type" value="Genomic_DNA"/>
</dbReference>
<keyword evidence="3" id="KW-0732">Signal</keyword>
<dbReference type="InterPro" id="IPR019328">
    <property type="entry name" value="PIGH-H_dom"/>
</dbReference>
<organism evidence="5 6">
    <name type="scientific">Saitozyma podzolica</name>
    <dbReference type="NCBI Taxonomy" id="1890683"/>
    <lineage>
        <taxon>Eukaryota</taxon>
        <taxon>Fungi</taxon>
        <taxon>Dikarya</taxon>
        <taxon>Basidiomycota</taxon>
        <taxon>Agaricomycotina</taxon>
        <taxon>Tremellomycetes</taxon>
        <taxon>Tremellales</taxon>
        <taxon>Trimorphomycetaceae</taxon>
        <taxon>Saitozyma</taxon>
    </lineage>
</organism>
<accession>A0A427YVF4</accession>
<comment type="caution">
    <text evidence="5">The sequence shown here is derived from an EMBL/GenBank/DDBJ whole genome shotgun (WGS) entry which is preliminary data.</text>
</comment>
<dbReference type="GO" id="GO:0000506">
    <property type="term" value="C:glycosylphosphatidylinositol-N-acetylglucosaminyltransferase (GPI-GnT) complex"/>
    <property type="evidence" value="ECO:0007669"/>
    <property type="project" value="InterPro"/>
</dbReference>
<feature type="signal peptide" evidence="3">
    <location>
        <begin position="1"/>
        <end position="21"/>
    </location>
</feature>
<dbReference type="PANTHER" id="PTHR15231:SF1">
    <property type="entry name" value="PHOSPHATIDYLINOSITOL N-ACETYLGLUCOSAMINYLTRANSFERASE SUBUNIT H"/>
    <property type="match status" value="1"/>
</dbReference>
<dbReference type="AlphaFoldDB" id="A0A427YVF4"/>
<comment type="similarity">
    <text evidence="2">Belongs to the PIGH family.</text>
</comment>
<dbReference type="GO" id="GO:0006506">
    <property type="term" value="P:GPI anchor biosynthetic process"/>
    <property type="evidence" value="ECO:0007669"/>
    <property type="project" value="UniProtKB-UniPathway"/>
</dbReference>
<dbReference type="InterPro" id="IPR044215">
    <property type="entry name" value="PIG-H"/>
</dbReference>
<feature type="chain" id="PRO_5019306814" description="Phosphatidylinositol N-acetylglucosaminyltransferase subunit H conserved domain-containing protein" evidence="3">
    <location>
        <begin position="22"/>
        <end position="141"/>
    </location>
</feature>
<dbReference type="OrthoDB" id="6256716at2759"/>
<feature type="domain" description="Phosphatidylinositol N-acetylglucosaminyltransferase subunit H conserved" evidence="4">
    <location>
        <begin position="28"/>
        <end position="110"/>
    </location>
</feature>
<comment type="pathway">
    <text evidence="1">Glycolipid biosynthesis; glycosylphosphatidylinositol-anchor biosynthesis.</text>
</comment>
<evidence type="ECO:0000256" key="1">
    <source>
        <dbReference type="ARBA" id="ARBA00004687"/>
    </source>
</evidence>
<evidence type="ECO:0000313" key="5">
    <source>
        <dbReference type="EMBL" id="RSH95118.1"/>
    </source>
</evidence>
<gene>
    <name evidence="5" type="ORF">EHS25_000204</name>
</gene>
<name>A0A427YVF4_9TREE</name>
<dbReference type="STRING" id="1890683.A0A427YVF4"/>
<protein>
    <recommendedName>
        <fullName evidence="4">Phosphatidylinositol N-acetylglucosaminyltransferase subunit H conserved domain-containing protein</fullName>
    </recommendedName>
</protein>
<evidence type="ECO:0000256" key="2">
    <source>
        <dbReference type="ARBA" id="ARBA00009610"/>
    </source>
</evidence>
<dbReference type="Proteomes" id="UP000279259">
    <property type="component" value="Unassembled WGS sequence"/>
</dbReference>
<proteinExistence type="inferred from homology"/>
<dbReference type="Pfam" id="PF10181">
    <property type="entry name" value="PIG-H"/>
    <property type="match status" value="1"/>
</dbReference>
<sequence>MSQYSIIAWMAALISLNLLKSRTILYQSVTPLPSLGLQLSTTRGFSFPSLFQHLSAQPDPTCRILLPMSTSHTFIPLNNISAVIINEGLSRWNVRYYLAVVIRRGGGVVVALDGMRQPHAVLLEIYHDVREQLFNEYEDQE</sequence>
<dbReference type="UniPathway" id="UPA00196"/>
<evidence type="ECO:0000313" key="6">
    <source>
        <dbReference type="Proteomes" id="UP000279259"/>
    </source>
</evidence>